<name>A0A7X3LXU4_9HYPH</name>
<dbReference type="Proteomes" id="UP000433101">
    <property type="component" value="Unassembled WGS sequence"/>
</dbReference>
<accession>A0A7X3LXU4</accession>
<dbReference type="EMBL" id="WUMV01000009">
    <property type="protein sequence ID" value="MXN67058.1"/>
    <property type="molecule type" value="Genomic_DNA"/>
</dbReference>
<dbReference type="RefSeq" id="WP_160777299.1">
    <property type="nucleotide sequence ID" value="NZ_WUMV01000009.1"/>
</dbReference>
<sequence>MTPIAVSHLSRSLERSVTETALMEPAQAAPRQELGYLAFPELFAALALA</sequence>
<evidence type="ECO:0000313" key="1">
    <source>
        <dbReference type="EMBL" id="MXN67058.1"/>
    </source>
</evidence>
<dbReference type="AlphaFoldDB" id="A0A7X3LXU4"/>
<reference evidence="1 2" key="1">
    <citation type="submission" date="2019-12" db="EMBL/GenBank/DDBJ databases">
        <authorList>
            <person name="Li M."/>
        </authorList>
    </citation>
    <scope>NUCLEOTIDE SEQUENCE [LARGE SCALE GENOMIC DNA]</scope>
    <source>
        <strain evidence="1 2">GBMRC 2046</strain>
    </source>
</reference>
<organism evidence="1 2">
    <name type="scientific">Stappia sediminis</name>
    <dbReference type="NCBI Taxonomy" id="2692190"/>
    <lineage>
        <taxon>Bacteria</taxon>
        <taxon>Pseudomonadati</taxon>
        <taxon>Pseudomonadota</taxon>
        <taxon>Alphaproteobacteria</taxon>
        <taxon>Hyphomicrobiales</taxon>
        <taxon>Stappiaceae</taxon>
        <taxon>Stappia</taxon>
    </lineage>
</organism>
<gene>
    <name evidence="1" type="ORF">GR183_19280</name>
</gene>
<comment type="caution">
    <text evidence="1">The sequence shown here is derived from an EMBL/GenBank/DDBJ whole genome shotgun (WGS) entry which is preliminary data.</text>
</comment>
<proteinExistence type="predicted"/>
<keyword evidence="2" id="KW-1185">Reference proteome</keyword>
<evidence type="ECO:0000313" key="2">
    <source>
        <dbReference type="Proteomes" id="UP000433101"/>
    </source>
</evidence>
<protein>
    <submittedName>
        <fullName evidence="1">Uncharacterized protein</fullName>
    </submittedName>
</protein>